<sequence length="163" mass="18572">MDFKIRKMVKKDIPQVQHVAKTSWNATYEGIIPRNIQDSFLSNAYNDQSMERRLDGSHIFVAETDGEIVGFANYSPVSEDGKAELGALYLRPEYQGKGAGTAFLEEGKEKLDDVKEIFINVEKDNEIGKNFYKAKGFEVVSEFDDNFDGYILKTLRMVLKVKE</sequence>
<dbReference type="Proteomes" id="UP000216498">
    <property type="component" value="Unassembled WGS sequence"/>
</dbReference>
<dbReference type="SUPFAM" id="SSF55729">
    <property type="entry name" value="Acyl-CoA N-acyltransferases (Nat)"/>
    <property type="match status" value="1"/>
</dbReference>
<comment type="caution">
    <text evidence="4">The sequence shown here is derived from an EMBL/GenBank/DDBJ whole genome shotgun (WGS) entry which is preliminary data.</text>
</comment>
<dbReference type="OrthoDB" id="794462at2"/>
<gene>
    <name evidence="4" type="ORF">CIL03_18255</name>
</gene>
<evidence type="ECO:0000256" key="2">
    <source>
        <dbReference type="ARBA" id="ARBA00023315"/>
    </source>
</evidence>
<accession>A0A265N508</accession>
<dbReference type="AlphaFoldDB" id="A0A265N508"/>
<name>A0A265N508_9BACI</name>
<evidence type="ECO:0000313" key="5">
    <source>
        <dbReference type="Proteomes" id="UP000216498"/>
    </source>
</evidence>
<dbReference type="PANTHER" id="PTHR43877">
    <property type="entry name" value="AMINOALKYLPHOSPHONATE N-ACETYLTRANSFERASE-RELATED-RELATED"/>
    <property type="match status" value="1"/>
</dbReference>
<dbReference type="InterPro" id="IPR000182">
    <property type="entry name" value="GNAT_dom"/>
</dbReference>
<evidence type="ECO:0000259" key="3">
    <source>
        <dbReference type="PROSITE" id="PS51186"/>
    </source>
</evidence>
<protein>
    <submittedName>
        <fullName evidence="4">GNAT family N-acetyltransferase</fullName>
    </submittedName>
</protein>
<organism evidence="4 5">
    <name type="scientific">Virgibacillus indicus</name>
    <dbReference type="NCBI Taxonomy" id="2024554"/>
    <lineage>
        <taxon>Bacteria</taxon>
        <taxon>Bacillati</taxon>
        <taxon>Bacillota</taxon>
        <taxon>Bacilli</taxon>
        <taxon>Bacillales</taxon>
        <taxon>Bacillaceae</taxon>
        <taxon>Virgibacillus</taxon>
    </lineage>
</organism>
<keyword evidence="1 4" id="KW-0808">Transferase</keyword>
<dbReference type="RefSeq" id="WP_094887319.1">
    <property type="nucleotide sequence ID" value="NZ_NPMS01000014.1"/>
</dbReference>
<dbReference type="GO" id="GO:0016747">
    <property type="term" value="F:acyltransferase activity, transferring groups other than amino-acyl groups"/>
    <property type="evidence" value="ECO:0007669"/>
    <property type="project" value="InterPro"/>
</dbReference>
<dbReference type="Gene3D" id="3.40.630.30">
    <property type="match status" value="1"/>
</dbReference>
<keyword evidence="2" id="KW-0012">Acyltransferase</keyword>
<dbReference type="Pfam" id="PF00583">
    <property type="entry name" value="Acetyltransf_1"/>
    <property type="match status" value="1"/>
</dbReference>
<dbReference type="InterPro" id="IPR050832">
    <property type="entry name" value="Bact_Acetyltransf"/>
</dbReference>
<feature type="domain" description="N-acetyltransferase" evidence="3">
    <location>
        <begin position="3"/>
        <end position="162"/>
    </location>
</feature>
<evidence type="ECO:0000313" key="4">
    <source>
        <dbReference type="EMBL" id="OZU87128.1"/>
    </source>
</evidence>
<evidence type="ECO:0000256" key="1">
    <source>
        <dbReference type="ARBA" id="ARBA00022679"/>
    </source>
</evidence>
<reference evidence="4 5" key="1">
    <citation type="submission" date="2017-08" db="EMBL/GenBank/DDBJ databases">
        <title>Virgibacillus indicus sp. nov. and Virgibacillus profoundi sp. nov, two moderately halophilic bacteria isolated from marine sediment by using the Microfluidic Streak Plate.</title>
        <authorList>
            <person name="Xu B."/>
            <person name="Hu B."/>
            <person name="Wang J."/>
            <person name="Zhu Y."/>
            <person name="Huang L."/>
            <person name="Du W."/>
            <person name="Huang Y."/>
        </authorList>
    </citation>
    <scope>NUCLEOTIDE SEQUENCE [LARGE SCALE GENOMIC DNA]</scope>
    <source>
        <strain evidence="4 5">IO3-P2-C2</strain>
    </source>
</reference>
<proteinExistence type="predicted"/>
<dbReference type="EMBL" id="NPMS01000014">
    <property type="protein sequence ID" value="OZU87128.1"/>
    <property type="molecule type" value="Genomic_DNA"/>
</dbReference>
<dbReference type="PROSITE" id="PS51186">
    <property type="entry name" value="GNAT"/>
    <property type="match status" value="1"/>
</dbReference>
<keyword evidence="5" id="KW-1185">Reference proteome</keyword>
<dbReference type="CDD" id="cd04301">
    <property type="entry name" value="NAT_SF"/>
    <property type="match status" value="1"/>
</dbReference>
<dbReference type="InterPro" id="IPR016181">
    <property type="entry name" value="Acyl_CoA_acyltransferase"/>
</dbReference>